<keyword evidence="1" id="KW-0812">Transmembrane</keyword>
<evidence type="ECO:0000256" key="1">
    <source>
        <dbReference type="SAM" id="Phobius"/>
    </source>
</evidence>
<feature type="transmembrane region" description="Helical" evidence="1">
    <location>
        <begin position="81"/>
        <end position="107"/>
    </location>
</feature>
<keyword evidence="3" id="KW-1185">Reference proteome</keyword>
<keyword evidence="1" id="KW-0472">Membrane</keyword>
<evidence type="ECO:0000313" key="3">
    <source>
        <dbReference type="Proteomes" id="UP001212123"/>
    </source>
</evidence>
<keyword evidence="1" id="KW-1133">Transmembrane helix</keyword>
<feature type="transmembrane region" description="Helical" evidence="1">
    <location>
        <begin position="113"/>
        <end position="132"/>
    </location>
</feature>
<dbReference type="EMBL" id="JAQMTU010000077">
    <property type="protein sequence ID" value="MDB9487500.1"/>
    <property type="molecule type" value="Genomic_DNA"/>
</dbReference>
<proteinExistence type="predicted"/>
<comment type="caution">
    <text evidence="2">The sequence shown here is derived from an EMBL/GenBank/DDBJ whole genome shotgun (WGS) entry which is preliminary data.</text>
</comment>
<evidence type="ECO:0000313" key="2">
    <source>
        <dbReference type="EMBL" id="MDB9487500.1"/>
    </source>
</evidence>
<accession>A0ABT5A7H9</accession>
<organism evidence="2 3">
    <name type="scientific">Dolichospermum circinale CS-537/01</name>
    <dbReference type="NCBI Taxonomy" id="3021739"/>
    <lineage>
        <taxon>Bacteria</taxon>
        <taxon>Bacillati</taxon>
        <taxon>Cyanobacteriota</taxon>
        <taxon>Cyanophyceae</taxon>
        <taxon>Nostocales</taxon>
        <taxon>Aphanizomenonaceae</taxon>
        <taxon>Dolichospermum</taxon>
        <taxon>Dolichospermum circinale</taxon>
    </lineage>
</organism>
<sequence length="168" mass="18221">MQTEKMTIGQAKLKMTLWNAEAESTSGIDLYLWLQDIGLPQEVVTRLHQLIRNTIRIGKKVVCIGKVVLIKIFEFVKAHPLLVAGAGICTVVACAIYSLTVSIPFLGQFLEPVARALGIGIVTTGAVVGHILDKQFTGVGANIVEVAREFFQLLTDVFSAVAHEVAFT</sequence>
<protein>
    <submittedName>
        <fullName evidence="2">Uncharacterized protein</fullName>
    </submittedName>
</protein>
<dbReference type="RefSeq" id="WP_271791159.1">
    <property type="nucleotide sequence ID" value="NZ_JAQMTU010000077.1"/>
</dbReference>
<name>A0ABT5A7H9_9CYAN</name>
<dbReference type="Proteomes" id="UP001212123">
    <property type="component" value="Unassembled WGS sequence"/>
</dbReference>
<reference evidence="2 3" key="1">
    <citation type="submission" date="2023-01" db="EMBL/GenBank/DDBJ databases">
        <title>Genomes from the Australian National Cyanobacteria Reference Collection.</title>
        <authorList>
            <person name="Willis A."/>
            <person name="Lee E.M.F."/>
        </authorList>
    </citation>
    <scope>NUCLEOTIDE SEQUENCE [LARGE SCALE GENOMIC DNA]</scope>
    <source>
        <strain evidence="2 3">CS-537/01</strain>
    </source>
</reference>
<gene>
    <name evidence="2" type="ORF">PN492_13235</name>
</gene>